<comment type="caution">
    <text evidence="1">The sequence shown here is derived from an EMBL/GenBank/DDBJ whole genome shotgun (WGS) entry which is preliminary data.</text>
</comment>
<protein>
    <submittedName>
        <fullName evidence="1">Uncharacterized protein</fullName>
    </submittedName>
</protein>
<sequence>MSNLDQFMVKLLTSTVSRLSTDSPTSRCIILTSSILKYFKVPLPTSSKSSSAQSFKCRFSRLSASNINLSKLIASISTVTCASDIAISGFTRAKISIFGHAVSNKLRSNAEILT</sequence>
<keyword evidence="2" id="KW-1185">Reference proteome</keyword>
<accession>A0AAN8T2H8</accession>
<reference evidence="1 2" key="1">
    <citation type="submission" date="2024-02" db="EMBL/GenBank/DDBJ databases">
        <title>de novo genome assembly of Solanum bulbocastanum strain 11H21.</title>
        <authorList>
            <person name="Hosaka A.J."/>
        </authorList>
    </citation>
    <scope>NUCLEOTIDE SEQUENCE [LARGE SCALE GENOMIC DNA]</scope>
    <source>
        <tissue evidence="1">Young leaves</tissue>
    </source>
</reference>
<organism evidence="1 2">
    <name type="scientific">Solanum bulbocastanum</name>
    <name type="common">Wild potato</name>
    <dbReference type="NCBI Taxonomy" id="147425"/>
    <lineage>
        <taxon>Eukaryota</taxon>
        <taxon>Viridiplantae</taxon>
        <taxon>Streptophyta</taxon>
        <taxon>Embryophyta</taxon>
        <taxon>Tracheophyta</taxon>
        <taxon>Spermatophyta</taxon>
        <taxon>Magnoliopsida</taxon>
        <taxon>eudicotyledons</taxon>
        <taxon>Gunneridae</taxon>
        <taxon>Pentapetalae</taxon>
        <taxon>asterids</taxon>
        <taxon>lamiids</taxon>
        <taxon>Solanales</taxon>
        <taxon>Solanaceae</taxon>
        <taxon>Solanoideae</taxon>
        <taxon>Solaneae</taxon>
        <taxon>Solanum</taxon>
    </lineage>
</organism>
<evidence type="ECO:0000313" key="1">
    <source>
        <dbReference type="EMBL" id="KAK6776513.1"/>
    </source>
</evidence>
<dbReference type="EMBL" id="JBANQN010000011">
    <property type="protein sequence ID" value="KAK6776513.1"/>
    <property type="molecule type" value="Genomic_DNA"/>
</dbReference>
<dbReference type="Proteomes" id="UP001371456">
    <property type="component" value="Unassembled WGS sequence"/>
</dbReference>
<name>A0AAN8T2H8_SOLBU</name>
<dbReference type="AlphaFoldDB" id="A0AAN8T2H8"/>
<proteinExistence type="predicted"/>
<gene>
    <name evidence="1" type="ORF">RDI58_027514</name>
</gene>
<evidence type="ECO:0000313" key="2">
    <source>
        <dbReference type="Proteomes" id="UP001371456"/>
    </source>
</evidence>